<evidence type="ECO:0000259" key="6">
    <source>
        <dbReference type="Pfam" id="PF00294"/>
    </source>
</evidence>
<dbReference type="Proteomes" id="UP000070184">
    <property type="component" value="Unassembled WGS sequence"/>
</dbReference>
<name>A0A133U332_9EURY</name>
<accession>A0A133U332</accession>
<evidence type="ECO:0000313" key="7">
    <source>
        <dbReference type="EMBL" id="KXA88598.1"/>
    </source>
</evidence>
<dbReference type="AlphaFoldDB" id="A0A133U332"/>
<evidence type="ECO:0000256" key="2">
    <source>
        <dbReference type="ARBA" id="ARBA00022679"/>
    </source>
</evidence>
<dbReference type="InterPro" id="IPR029056">
    <property type="entry name" value="Ribokinase-like"/>
</dbReference>
<gene>
    <name evidence="7" type="ORF">AKJ61_04575</name>
</gene>
<organism evidence="7 8">
    <name type="scientific">candidate division MSBL1 archaeon SCGC-AAA259B11</name>
    <dbReference type="NCBI Taxonomy" id="1698260"/>
    <lineage>
        <taxon>Archaea</taxon>
        <taxon>Methanobacteriati</taxon>
        <taxon>Methanobacteriota</taxon>
        <taxon>candidate division MSBL1</taxon>
    </lineage>
</organism>
<evidence type="ECO:0000256" key="3">
    <source>
        <dbReference type="ARBA" id="ARBA00022741"/>
    </source>
</evidence>
<comment type="caution">
    <text evidence="7">The sequence shown here is derived from an EMBL/GenBank/DDBJ whole genome shotgun (WGS) entry which is preliminary data.</text>
</comment>
<keyword evidence="4" id="KW-0418">Kinase</keyword>
<dbReference type="GO" id="GO:0016301">
    <property type="term" value="F:kinase activity"/>
    <property type="evidence" value="ECO:0007669"/>
    <property type="project" value="UniProtKB-KW"/>
</dbReference>
<keyword evidence="8" id="KW-1185">Reference proteome</keyword>
<keyword evidence="5" id="KW-0067">ATP-binding</keyword>
<evidence type="ECO:0000256" key="5">
    <source>
        <dbReference type="ARBA" id="ARBA00022840"/>
    </source>
</evidence>
<evidence type="ECO:0000256" key="4">
    <source>
        <dbReference type="ARBA" id="ARBA00022777"/>
    </source>
</evidence>
<dbReference type="PANTHER" id="PTHR43085">
    <property type="entry name" value="HEXOKINASE FAMILY MEMBER"/>
    <property type="match status" value="1"/>
</dbReference>
<feature type="domain" description="Carbohydrate kinase PfkB" evidence="6">
    <location>
        <begin position="4"/>
        <end position="298"/>
    </location>
</feature>
<comment type="similarity">
    <text evidence="1">Belongs to the carbohydrate kinase PfkB family.</text>
</comment>
<proteinExistence type="inferred from homology"/>
<protein>
    <recommendedName>
        <fullName evidence="6">Carbohydrate kinase PfkB domain-containing protein</fullName>
    </recommendedName>
</protein>
<dbReference type="CDD" id="cd01166">
    <property type="entry name" value="KdgK"/>
    <property type="match status" value="1"/>
</dbReference>
<dbReference type="PANTHER" id="PTHR43085:SF1">
    <property type="entry name" value="PSEUDOURIDINE KINASE-RELATED"/>
    <property type="match status" value="1"/>
</dbReference>
<dbReference type="GO" id="GO:0005524">
    <property type="term" value="F:ATP binding"/>
    <property type="evidence" value="ECO:0007669"/>
    <property type="project" value="UniProtKB-KW"/>
</dbReference>
<evidence type="ECO:0000313" key="8">
    <source>
        <dbReference type="Proteomes" id="UP000070184"/>
    </source>
</evidence>
<evidence type="ECO:0000256" key="1">
    <source>
        <dbReference type="ARBA" id="ARBA00010688"/>
    </source>
</evidence>
<sequence>MYAVTLGEFLAEFYRKEVNVPLHQVGEFRGPFPAGAPAIFADTLAKLGSSCGFIGVIGEDDFGKIAVERFEKDGVDTSHLVSSKEYTTGTSFVSYFEDGTRKFLFHLSNAAAGQLSKSHIDSSYISEAEFLHVTGSTIAINESCREAVYEAVEIADINDVEITFDPNIRPELLKDETIREVSEPILKTCSYILPNENELRNLSRNNYDDITSCARELLEKQVKAIIVKRGKEGALIITESKEIVSPPFSVDEVDPTGAGDSFNAGFVHSLLEGKNLFKAVEFANGVGALSVTEVGGMRGAKNAESLLKKRN</sequence>
<reference evidence="7 8" key="1">
    <citation type="journal article" date="2016" name="Sci. Rep.">
        <title>Metabolic traits of an uncultured archaeal lineage -MSBL1- from brine pools of the Red Sea.</title>
        <authorList>
            <person name="Mwirichia R."/>
            <person name="Alam I."/>
            <person name="Rashid M."/>
            <person name="Vinu M."/>
            <person name="Ba-Alawi W."/>
            <person name="Anthony Kamau A."/>
            <person name="Kamanda Ngugi D."/>
            <person name="Goker M."/>
            <person name="Klenk H.P."/>
            <person name="Bajic V."/>
            <person name="Stingl U."/>
        </authorList>
    </citation>
    <scope>NUCLEOTIDE SEQUENCE [LARGE SCALE GENOMIC DNA]</scope>
    <source>
        <strain evidence="7">SCGC-AAA259B11</strain>
    </source>
</reference>
<dbReference type="InterPro" id="IPR050306">
    <property type="entry name" value="PfkB_Carbo_kinase"/>
</dbReference>
<dbReference type="PROSITE" id="PS00584">
    <property type="entry name" value="PFKB_KINASES_2"/>
    <property type="match status" value="1"/>
</dbReference>
<dbReference type="InterPro" id="IPR002173">
    <property type="entry name" value="Carboh/pur_kinase_PfkB_CS"/>
</dbReference>
<dbReference type="InterPro" id="IPR011611">
    <property type="entry name" value="PfkB_dom"/>
</dbReference>
<keyword evidence="2" id="KW-0808">Transferase</keyword>
<dbReference type="Pfam" id="PF00294">
    <property type="entry name" value="PfkB"/>
    <property type="match status" value="1"/>
</dbReference>
<dbReference type="EMBL" id="LHXK01000100">
    <property type="protein sequence ID" value="KXA88598.1"/>
    <property type="molecule type" value="Genomic_DNA"/>
</dbReference>
<keyword evidence="3" id="KW-0547">Nucleotide-binding</keyword>
<dbReference type="Gene3D" id="3.40.1190.20">
    <property type="match status" value="1"/>
</dbReference>
<dbReference type="SUPFAM" id="SSF53613">
    <property type="entry name" value="Ribokinase-like"/>
    <property type="match status" value="1"/>
</dbReference>